<organism evidence="2 3">
    <name type="scientific">Yasminevirus sp. GU-2018</name>
    <dbReference type="NCBI Taxonomy" id="2420051"/>
    <lineage>
        <taxon>Viruses</taxon>
        <taxon>Varidnaviria</taxon>
        <taxon>Bamfordvirae</taxon>
        <taxon>Nucleocytoviricota</taxon>
        <taxon>Megaviricetes</taxon>
        <taxon>Imitervirales</taxon>
        <taxon>Mimiviridae</taxon>
        <taxon>Klosneuvirinae</taxon>
        <taxon>Yasminevirus</taxon>
        <taxon>Yasminevirus saudimassiliense</taxon>
    </lineage>
</organism>
<name>A0A5K0UBM3_9VIRU</name>
<gene>
    <name evidence="2" type="ORF">YASMINEVIRUS_969</name>
</gene>
<dbReference type="Proteomes" id="UP000594342">
    <property type="component" value="Unassembled WGS sequence"/>
</dbReference>
<reference evidence="2 3" key="1">
    <citation type="submission" date="2018-10" db="EMBL/GenBank/DDBJ databases">
        <authorList>
            <consortium name="IHU Genomes"/>
        </authorList>
    </citation>
    <scope>NUCLEOTIDE SEQUENCE [LARGE SCALE GENOMIC DNA]</scope>
    <source>
        <strain evidence="2 3">A1</strain>
    </source>
</reference>
<keyword evidence="3" id="KW-1185">Reference proteome</keyword>
<evidence type="ECO:0000313" key="3">
    <source>
        <dbReference type="Proteomes" id="UP000594342"/>
    </source>
</evidence>
<feature type="compositionally biased region" description="Polar residues" evidence="1">
    <location>
        <begin position="41"/>
        <end position="55"/>
    </location>
</feature>
<evidence type="ECO:0000313" key="2">
    <source>
        <dbReference type="EMBL" id="VBB18506.1"/>
    </source>
</evidence>
<feature type="region of interest" description="Disordered" evidence="1">
    <location>
        <begin position="30"/>
        <end position="94"/>
    </location>
</feature>
<feature type="region of interest" description="Disordered" evidence="1">
    <location>
        <begin position="128"/>
        <end position="292"/>
    </location>
</feature>
<dbReference type="EMBL" id="UPSH01000001">
    <property type="protein sequence ID" value="VBB18506.1"/>
    <property type="molecule type" value="Genomic_DNA"/>
</dbReference>
<proteinExistence type="predicted"/>
<protein>
    <submittedName>
        <fullName evidence="2">Uncharacterized protein</fullName>
    </submittedName>
</protein>
<accession>A0A5K0UBM3</accession>
<feature type="compositionally biased region" description="Polar residues" evidence="1">
    <location>
        <begin position="253"/>
        <end position="278"/>
    </location>
</feature>
<comment type="caution">
    <text evidence="2">The sequence shown here is derived from an EMBL/GenBank/DDBJ whole genome shotgun (WGS) entry which is preliminary data.</text>
</comment>
<sequence length="412" mass="45255">MISVRLIFILLVLALLVYLITILNTNTSDANNSNSDKCGAPSNSVEKFTSTQPHQSVPHPNMTKGGVNNVQGSDNIGTTSNTSNAGNPTGVNSNINTNVNNMMYGPKGVPIKSAKMLELEKALSTGLTNYYNNRPSDISSDVSSDDSSAESSAESSEESIEETIHDSRPEYNASVSDESSNDSHYDSHDDSSMESEDVNSMEFKIPVSKPIGIPLHPGSGPAVTPYRPGTDQKPTPISKPDQVQVPTRPVHQITPNVPSTQNKTDSKPDSGSAQGSNNEKCRPEEQPKCSASVCGSSNLHPILDPKFNMREASKQCLLLEDHLNNTKKRCFDCIRKHFLIVDGLLEEAVSLEKDNKTRDYYRGLYLDWVKIEKQYAKSPTASDNMDNVSKLIRVFRKPLVETYFDTVSDYED</sequence>
<evidence type="ECO:0000256" key="1">
    <source>
        <dbReference type="SAM" id="MobiDB-lite"/>
    </source>
</evidence>
<feature type="compositionally biased region" description="Basic and acidic residues" evidence="1">
    <location>
        <begin position="181"/>
        <end position="191"/>
    </location>
</feature>
<feature type="compositionally biased region" description="Polar residues" evidence="1">
    <location>
        <begin position="66"/>
        <end position="91"/>
    </location>
</feature>